<sequence length="254" mass="30804">MGDKIYDILDKNFSKYMNIMENCREDNSEWNEYCKNINNKFLYATNQHAKEKMCHKVMEYLYYIYNDFKNPLEKNGLIYLYYWIHKYHLNAEKNINSIREFYEELLNIYKKTAYFINDIDEHEYKIFYKELKIFTYICDLNIRLYGIKNNTFVPCKKKQKCDCADDFADIYMRLHNACESNGDRNFCETLEDITLPYSRTSTKQAILIPFTIILIISLLILILNKVIYYFIYKYLYDKMISINKLKISANQSHI</sequence>
<keyword evidence="1" id="KW-0472">Membrane</keyword>
<evidence type="ECO:0000256" key="1">
    <source>
        <dbReference type="SAM" id="Phobius"/>
    </source>
</evidence>
<organism evidence="2 3">
    <name type="scientific">Plasmodium gonderi</name>
    <dbReference type="NCBI Taxonomy" id="77519"/>
    <lineage>
        <taxon>Eukaryota</taxon>
        <taxon>Sar</taxon>
        <taxon>Alveolata</taxon>
        <taxon>Apicomplexa</taxon>
        <taxon>Aconoidasida</taxon>
        <taxon>Haemosporida</taxon>
        <taxon>Plasmodiidae</taxon>
        <taxon>Plasmodium</taxon>
        <taxon>Plasmodium (Plasmodium)</taxon>
    </lineage>
</organism>
<protein>
    <submittedName>
        <fullName evidence="2">Variable surface protein</fullName>
    </submittedName>
</protein>
<dbReference type="GeneID" id="39745147"/>
<evidence type="ECO:0000313" key="3">
    <source>
        <dbReference type="Proteomes" id="UP000195521"/>
    </source>
</evidence>
<name>A0A1Y1JPG9_PLAGO</name>
<comment type="caution">
    <text evidence="2">The sequence shown here is derived from an EMBL/GenBank/DDBJ whole genome shotgun (WGS) entry which is preliminary data.</text>
</comment>
<proteinExistence type="predicted"/>
<dbReference type="AlphaFoldDB" id="A0A1Y1JPG9"/>
<dbReference type="Proteomes" id="UP000195521">
    <property type="component" value="Unassembled WGS sequence"/>
</dbReference>
<keyword evidence="1" id="KW-0812">Transmembrane</keyword>
<feature type="transmembrane region" description="Helical" evidence="1">
    <location>
        <begin position="206"/>
        <end position="231"/>
    </location>
</feature>
<dbReference type="EMBL" id="BDQF01000243">
    <property type="protein sequence ID" value="GAW84339.1"/>
    <property type="molecule type" value="Genomic_DNA"/>
</dbReference>
<keyword evidence="1" id="KW-1133">Transmembrane helix</keyword>
<accession>A0A1Y1JPG9</accession>
<reference evidence="3" key="1">
    <citation type="submission" date="2017-04" db="EMBL/GenBank/DDBJ databases">
        <title>Plasmodium gonderi genome.</title>
        <authorList>
            <person name="Arisue N."/>
            <person name="Honma H."/>
            <person name="Kawai S."/>
            <person name="Tougan T."/>
            <person name="Tanabe K."/>
            <person name="Horii T."/>
        </authorList>
    </citation>
    <scope>NUCLEOTIDE SEQUENCE [LARGE SCALE GENOMIC DNA]</scope>
    <source>
        <strain evidence="3">ATCC 30045</strain>
    </source>
</reference>
<evidence type="ECO:0000313" key="2">
    <source>
        <dbReference type="EMBL" id="GAW84339.1"/>
    </source>
</evidence>
<gene>
    <name evidence="2" type="ORF">PGO_002440</name>
</gene>
<keyword evidence="3" id="KW-1185">Reference proteome</keyword>
<dbReference type="RefSeq" id="XP_028546928.1">
    <property type="nucleotide sequence ID" value="XM_028691127.1"/>
</dbReference>